<dbReference type="Proteomes" id="UP000323454">
    <property type="component" value="Unassembled WGS sequence"/>
</dbReference>
<dbReference type="OrthoDB" id="2061990at2"/>
<feature type="domain" description="N-acetyltransferase" evidence="1">
    <location>
        <begin position="27"/>
        <end position="179"/>
    </location>
</feature>
<dbReference type="InterPro" id="IPR016181">
    <property type="entry name" value="Acyl_CoA_acyltransferase"/>
</dbReference>
<dbReference type="RefSeq" id="WP_149854757.1">
    <property type="nucleotide sequence ID" value="NZ_VUOB01000085.1"/>
</dbReference>
<dbReference type="GO" id="GO:1990189">
    <property type="term" value="F:protein N-terminal-serine acetyltransferase activity"/>
    <property type="evidence" value="ECO:0007669"/>
    <property type="project" value="TreeGrafter"/>
</dbReference>
<dbReference type="AlphaFoldDB" id="A0A5B2WJX3"/>
<evidence type="ECO:0000313" key="2">
    <source>
        <dbReference type="EMBL" id="KAA2251218.1"/>
    </source>
</evidence>
<dbReference type="Gene3D" id="3.40.630.30">
    <property type="match status" value="1"/>
</dbReference>
<dbReference type="SUPFAM" id="SSF55729">
    <property type="entry name" value="Acyl-CoA N-acyltransferases (Nat)"/>
    <property type="match status" value="1"/>
</dbReference>
<reference evidence="2 3" key="2">
    <citation type="submission" date="2019-09" db="EMBL/GenBank/DDBJ databases">
        <authorList>
            <person name="Jin C."/>
        </authorList>
    </citation>
    <scope>NUCLEOTIDE SEQUENCE [LARGE SCALE GENOMIC DNA]</scope>
    <source>
        <strain evidence="2 3">AN110305</strain>
    </source>
</reference>
<organism evidence="2 3">
    <name type="scientific">Solihabitans fulvus</name>
    <dbReference type="NCBI Taxonomy" id="1892852"/>
    <lineage>
        <taxon>Bacteria</taxon>
        <taxon>Bacillati</taxon>
        <taxon>Actinomycetota</taxon>
        <taxon>Actinomycetes</taxon>
        <taxon>Pseudonocardiales</taxon>
        <taxon>Pseudonocardiaceae</taxon>
        <taxon>Solihabitans</taxon>
    </lineage>
</organism>
<proteinExistence type="predicted"/>
<accession>A0A5B2WJX3</accession>
<dbReference type="PANTHER" id="PTHR43441:SF10">
    <property type="entry name" value="ACETYLTRANSFERASE"/>
    <property type="match status" value="1"/>
</dbReference>
<dbReference type="EMBL" id="VUOB01000085">
    <property type="protein sequence ID" value="KAA2251218.1"/>
    <property type="molecule type" value="Genomic_DNA"/>
</dbReference>
<dbReference type="GO" id="GO:0005737">
    <property type="term" value="C:cytoplasm"/>
    <property type="evidence" value="ECO:0007669"/>
    <property type="project" value="TreeGrafter"/>
</dbReference>
<dbReference type="PANTHER" id="PTHR43441">
    <property type="entry name" value="RIBOSOMAL-PROTEIN-SERINE ACETYLTRANSFERASE"/>
    <property type="match status" value="1"/>
</dbReference>
<keyword evidence="2" id="KW-0808">Transferase</keyword>
<sequence length="183" mass="20546">MEPVEINAGDYYLRQLRADERIDDRAAVLAAFTDPDTRRWLTRYRIDDLDSAGRYVADRTREWQDDRRCSWAVADPQTGAMLGEVGLKGLDLWHGTAEVSCWTHPAHRGRGVAVAALAAALRFGYGALDLHRVCYQHAEGNGASRRVAEKSGFRLEGLLRGAERVDDGHRDLLIWSRLATDPD</sequence>
<reference evidence="2 3" key="1">
    <citation type="submission" date="2019-09" db="EMBL/GenBank/DDBJ databases">
        <title>Goodfellowia gen. nov., a new genus of the Pseudonocardineae related to Actinoalloteichus, containing Goodfellowia coeruleoviolacea gen. nov., comb. nov. gen. nov., comb. nov.</title>
        <authorList>
            <person name="Labeda D."/>
        </authorList>
    </citation>
    <scope>NUCLEOTIDE SEQUENCE [LARGE SCALE GENOMIC DNA]</scope>
    <source>
        <strain evidence="2 3">AN110305</strain>
    </source>
</reference>
<gene>
    <name evidence="2" type="ORF">F0L68_37990</name>
</gene>
<keyword evidence="3" id="KW-1185">Reference proteome</keyword>
<dbReference type="PROSITE" id="PS51186">
    <property type="entry name" value="GNAT"/>
    <property type="match status" value="1"/>
</dbReference>
<evidence type="ECO:0000313" key="3">
    <source>
        <dbReference type="Proteomes" id="UP000323454"/>
    </source>
</evidence>
<evidence type="ECO:0000259" key="1">
    <source>
        <dbReference type="PROSITE" id="PS51186"/>
    </source>
</evidence>
<name>A0A5B2WJX3_9PSEU</name>
<dbReference type="Pfam" id="PF13302">
    <property type="entry name" value="Acetyltransf_3"/>
    <property type="match status" value="1"/>
</dbReference>
<dbReference type="GO" id="GO:0008999">
    <property type="term" value="F:protein-N-terminal-alanine acetyltransferase activity"/>
    <property type="evidence" value="ECO:0007669"/>
    <property type="project" value="TreeGrafter"/>
</dbReference>
<protein>
    <submittedName>
        <fullName evidence="2">GNAT family N-acetyltransferase</fullName>
    </submittedName>
</protein>
<comment type="caution">
    <text evidence="2">The sequence shown here is derived from an EMBL/GenBank/DDBJ whole genome shotgun (WGS) entry which is preliminary data.</text>
</comment>
<dbReference type="InterPro" id="IPR000182">
    <property type="entry name" value="GNAT_dom"/>
</dbReference>
<dbReference type="InterPro" id="IPR051908">
    <property type="entry name" value="Ribosomal_N-acetyltransferase"/>
</dbReference>